<proteinExistence type="predicted"/>
<protein>
    <submittedName>
        <fullName evidence="1">Uncharacterized protein</fullName>
    </submittedName>
</protein>
<evidence type="ECO:0000313" key="2">
    <source>
        <dbReference type="Proteomes" id="UP001287356"/>
    </source>
</evidence>
<sequence>MPLGGLRRYIMGFLSRRRFLSAALILGIAVIASMWRSQSDREYIVLDTALPVSTLSKFHQFLASHRLSNGQLLTMPTLSPDDLSKFIMPFNEWAPPPFNNNTIRSDSASNRFIMSVSGMDQLFGMDLVDPETHHIKQRQWLGLVPLSDRRWAEKQLDAPENFDRALEHVMKAATVYFNLPGSTRKMRRAFTNAHNVLTHFDTVLDAHYNTTTTGLPSPVPRVADLWSEFFLTHMVSVGSCAHTWASDHLETLVDSLFAQLESTPTFPGATQASPQQDALFAQYVRLANVAAYVDVATLVPLTGYVVSLPHWRAAVSPPIVDWPAYDGSTPLVPGSYPADLGKRLLAYQKRLVYLVRETLTAEMTAHPPINSGEGTWSPDAVVGPLRLQREAYARGRRELWGQPAPWREEMYIGSLKLWMEPARVGTPAKYDSWGFVGYRLWYRHSAAEWERFISKFDDDVAGWGAGVAGADEVKSRAEIRWVDGSEHGIAEGDVEGARQHFKTLQESGCGRLNTPPAFLVADQMSIDAYLQDGYAVPGQGRQLIDEADLAPFVTLAAAAKPEANRPGPISGNLSRFDGTVRVLGSVLLDDVWQSVPHLSVEDLWRIAVLHPSEVYVGVVTESQVKNWAASNKTEDGGAS</sequence>
<reference evidence="1" key="2">
    <citation type="submission" date="2023-06" db="EMBL/GenBank/DDBJ databases">
        <authorList>
            <consortium name="Lawrence Berkeley National Laboratory"/>
            <person name="Haridas S."/>
            <person name="Hensen N."/>
            <person name="Bonometti L."/>
            <person name="Westerberg I."/>
            <person name="Brannstrom I.O."/>
            <person name="Guillou S."/>
            <person name="Cros-Aarteil S."/>
            <person name="Calhoun S."/>
            <person name="Kuo A."/>
            <person name="Mondo S."/>
            <person name="Pangilinan J."/>
            <person name="Riley R."/>
            <person name="Labutti K."/>
            <person name="Andreopoulos B."/>
            <person name="Lipzen A."/>
            <person name="Chen C."/>
            <person name="Yanf M."/>
            <person name="Daum C."/>
            <person name="Ng V."/>
            <person name="Clum A."/>
            <person name="Steindorff A."/>
            <person name="Ohm R."/>
            <person name="Martin F."/>
            <person name="Silar P."/>
            <person name="Natvig D."/>
            <person name="Lalanne C."/>
            <person name="Gautier V."/>
            <person name="Ament-Velasquez S.L."/>
            <person name="Kruys A."/>
            <person name="Hutchinson M.I."/>
            <person name="Powell A.J."/>
            <person name="Barry K."/>
            <person name="Miller A.N."/>
            <person name="Grigoriev I.V."/>
            <person name="Debuchy R."/>
            <person name="Gladieux P."/>
            <person name="Thoren M.H."/>
            <person name="Johannesson H."/>
        </authorList>
    </citation>
    <scope>NUCLEOTIDE SEQUENCE</scope>
    <source>
        <strain evidence="1">CBS 958.72</strain>
    </source>
</reference>
<organism evidence="1 2">
    <name type="scientific">Lasiosphaeria ovina</name>
    <dbReference type="NCBI Taxonomy" id="92902"/>
    <lineage>
        <taxon>Eukaryota</taxon>
        <taxon>Fungi</taxon>
        <taxon>Dikarya</taxon>
        <taxon>Ascomycota</taxon>
        <taxon>Pezizomycotina</taxon>
        <taxon>Sordariomycetes</taxon>
        <taxon>Sordariomycetidae</taxon>
        <taxon>Sordariales</taxon>
        <taxon>Lasiosphaeriaceae</taxon>
        <taxon>Lasiosphaeria</taxon>
    </lineage>
</organism>
<gene>
    <name evidence="1" type="ORF">B0T24DRAFT_626758</name>
</gene>
<name>A0AAE0KEL0_9PEZI</name>
<accession>A0AAE0KEL0</accession>
<keyword evidence="2" id="KW-1185">Reference proteome</keyword>
<comment type="caution">
    <text evidence="1">The sequence shown here is derived from an EMBL/GenBank/DDBJ whole genome shotgun (WGS) entry which is preliminary data.</text>
</comment>
<evidence type="ECO:0000313" key="1">
    <source>
        <dbReference type="EMBL" id="KAK3374510.1"/>
    </source>
</evidence>
<reference evidence="1" key="1">
    <citation type="journal article" date="2023" name="Mol. Phylogenet. Evol.">
        <title>Genome-scale phylogeny and comparative genomics of the fungal order Sordariales.</title>
        <authorList>
            <person name="Hensen N."/>
            <person name="Bonometti L."/>
            <person name="Westerberg I."/>
            <person name="Brannstrom I.O."/>
            <person name="Guillou S."/>
            <person name="Cros-Aarteil S."/>
            <person name="Calhoun S."/>
            <person name="Haridas S."/>
            <person name="Kuo A."/>
            <person name="Mondo S."/>
            <person name="Pangilinan J."/>
            <person name="Riley R."/>
            <person name="LaButti K."/>
            <person name="Andreopoulos B."/>
            <person name="Lipzen A."/>
            <person name="Chen C."/>
            <person name="Yan M."/>
            <person name="Daum C."/>
            <person name="Ng V."/>
            <person name="Clum A."/>
            <person name="Steindorff A."/>
            <person name="Ohm R.A."/>
            <person name="Martin F."/>
            <person name="Silar P."/>
            <person name="Natvig D.O."/>
            <person name="Lalanne C."/>
            <person name="Gautier V."/>
            <person name="Ament-Velasquez S.L."/>
            <person name="Kruys A."/>
            <person name="Hutchinson M.I."/>
            <person name="Powell A.J."/>
            <person name="Barry K."/>
            <person name="Miller A.N."/>
            <person name="Grigoriev I.V."/>
            <person name="Debuchy R."/>
            <person name="Gladieux P."/>
            <person name="Hiltunen Thoren M."/>
            <person name="Johannesson H."/>
        </authorList>
    </citation>
    <scope>NUCLEOTIDE SEQUENCE</scope>
    <source>
        <strain evidence="1">CBS 958.72</strain>
    </source>
</reference>
<dbReference type="EMBL" id="JAULSN010000004">
    <property type="protein sequence ID" value="KAK3374510.1"/>
    <property type="molecule type" value="Genomic_DNA"/>
</dbReference>
<dbReference type="Proteomes" id="UP001287356">
    <property type="component" value="Unassembled WGS sequence"/>
</dbReference>
<dbReference type="AlphaFoldDB" id="A0AAE0KEL0"/>